<dbReference type="InterPro" id="IPR017853">
    <property type="entry name" value="GH"/>
</dbReference>
<comment type="caution">
    <text evidence="10">The sequence shown here is derived from an EMBL/GenBank/DDBJ whole genome shotgun (WGS) entry which is preliminary data.</text>
</comment>
<proteinExistence type="inferred from homology"/>
<protein>
    <recommendedName>
        <fullName evidence="2">alpha-L-fucosidase</fullName>
        <ecNumber evidence="2">3.2.1.51</ecNumber>
    </recommendedName>
</protein>
<organism evidence="10 11">
    <name type="scientific">Saccharopolyspora erythraea</name>
    <name type="common">Streptomyces erythraeus</name>
    <dbReference type="NCBI Taxonomy" id="1836"/>
    <lineage>
        <taxon>Bacteria</taxon>
        <taxon>Bacillati</taxon>
        <taxon>Actinomycetota</taxon>
        <taxon>Actinomycetes</taxon>
        <taxon>Pseudonocardiales</taxon>
        <taxon>Pseudonocardiaceae</taxon>
        <taxon>Saccharopolyspora</taxon>
    </lineage>
</organism>
<feature type="domain" description="F5/8 type C" evidence="8">
    <location>
        <begin position="470"/>
        <end position="570"/>
    </location>
</feature>
<dbReference type="Gene3D" id="3.20.20.80">
    <property type="entry name" value="Glycosidases"/>
    <property type="match status" value="2"/>
</dbReference>
<evidence type="ECO:0000313" key="10">
    <source>
        <dbReference type="EMBL" id="GAA0546681.1"/>
    </source>
</evidence>
<evidence type="ECO:0000259" key="9">
    <source>
        <dbReference type="Pfam" id="PF01120"/>
    </source>
</evidence>
<dbReference type="EC" id="3.2.1.51" evidence="2"/>
<dbReference type="SUPFAM" id="SSF51445">
    <property type="entry name" value="(Trans)glycosidases"/>
    <property type="match status" value="1"/>
</dbReference>
<dbReference type="InterPro" id="IPR000933">
    <property type="entry name" value="Glyco_hydro_29"/>
</dbReference>
<feature type="region of interest" description="Disordered" evidence="6">
    <location>
        <begin position="473"/>
        <end position="496"/>
    </location>
</feature>
<gene>
    <name evidence="10" type="ORF">GCM10009533_51870</name>
</gene>
<feature type="signal peptide" evidence="7">
    <location>
        <begin position="1"/>
        <end position="22"/>
    </location>
</feature>
<feature type="domain" description="Glycoside hydrolase family 29 N-terminal" evidence="9">
    <location>
        <begin position="98"/>
        <end position="458"/>
    </location>
</feature>
<reference evidence="11" key="1">
    <citation type="journal article" date="2019" name="Int. J. Syst. Evol. Microbiol.">
        <title>The Global Catalogue of Microorganisms (GCM) 10K type strain sequencing project: providing services to taxonomists for standard genome sequencing and annotation.</title>
        <authorList>
            <consortium name="The Broad Institute Genomics Platform"/>
            <consortium name="The Broad Institute Genome Sequencing Center for Infectious Disease"/>
            <person name="Wu L."/>
            <person name="Ma J."/>
        </authorList>
    </citation>
    <scope>NUCLEOTIDE SEQUENCE [LARGE SCALE GENOMIC DNA]</scope>
    <source>
        <strain evidence="11">JCM 10303</strain>
    </source>
</reference>
<dbReference type="SMART" id="SM00812">
    <property type="entry name" value="Alpha_L_fucos"/>
    <property type="match status" value="1"/>
</dbReference>
<dbReference type="Pfam" id="PF01120">
    <property type="entry name" value="Alpha_L_fucos"/>
    <property type="match status" value="1"/>
</dbReference>
<dbReference type="Pfam" id="PF00754">
    <property type="entry name" value="F5_F8_type_C"/>
    <property type="match status" value="1"/>
</dbReference>
<sequence>MRHVRRVLLSVVAAVTLLPAVAASGGARPGGCDDPIAPAPIIALEECDTPERIVAKAVDVVPAPKQIAWQQQGVIAFTHFGMNTFTDREWGSGAEDPASFDPPGLDVEQWMRAYRDSGAKLVMLTVKHHDGFVLYPTRYTRHSIVASPWWNGDPSRDVLGRYVRAAREAGLRVGIYLSPSDGAEHPHDWHAGYVRDIRAKHEAGLPLSTEERVTLGDGDRAPGGHGRYGNGSAVVPRTIPTLVPGDDRADEVADGSLPSFSFAADDYNAFYLNQIYELLTQYGPIDEFWLDGANPWAEAGLTEDYDFASWFRLIERLSPGTVIDEGPRGFRWVGNEDGIARESEWSPTPYTADPENSYGQEAIIGGWPDGATAEDLGSREKITDPSVRYLSWMPAESDVSIRPGWFHHDDERPKPAAELVSLYQRSAGRNSLLLLNVPPDRSGRIDDADVAELRAFGDAIWHTYRRNLADGGGAPALTDGDPTTGWSPPGGATTGELEVQLGGRRTFDQVELGEDVTAGQRVERFAVDVRRGDRWVEIGSATTIGLRRLLVLSEPMEADRLRIRIQQSRGTPEIATLGLYRAVPPAAR</sequence>
<comment type="similarity">
    <text evidence="1">Belongs to the glycosyl hydrolase 29 family.</text>
</comment>
<dbReference type="InterPro" id="IPR008979">
    <property type="entry name" value="Galactose-bd-like_sf"/>
</dbReference>
<evidence type="ECO:0000259" key="8">
    <source>
        <dbReference type="Pfam" id="PF00754"/>
    </source>
</evidence>
<evidence type="ECO:0000256" key="4">
    <source>
        <dbReference type="ARBA" id="ARBA00022801"/>
    </source>
</evidence>
<evidence type="ECO:0000256" key="2">
    <source>
        <dbReference type="ARBA" id="ARBA00012662"/>
    </source>
</evidence>
<accession>A0ABP3NND0</accession>
<name>A0ABP3NND0_SACER</name>
<dbReference type="EMBL" id="BAAAGS010000042">
    <property type="protein sequence ID" value="GAA0546681.1"/>
    <property type="molecule type" value="Genomic_DNA"/>
</dbReference>
<evidence type="ECO:0000256" key="6">
    <source>
        <dbReference type="SAM" id="MobiDB-lite"/>
    </source>
</evidence>
<evidence type="ECO:0000256" key="5">
    <source>
        <dbReference type="ARBA" id="ARBA00023295"/>
    </source>
</evidence>
<dbReference type="SUPFAM" id="SSF49785">
    <property type="entry name" value="Galactose-binding domain-like"/>
    <property type="match status" value="1"/>
</dbReference>
<evidence type="ECO:0000256" key="7">
    <source>
        <dbReference type="SAM" id="SignalP"/>
    </source>
</evidence>
<evidence type="ECO:0000256" key="3">
    <source>
        <dbReference type="ARBA" id="ARBA00022729"/>
    </source>
</evidence>
<dbReference type="Gene3D" id="2.60.120.260">
    <property type="entry name" value="Galactose-binding domain-like"/>
    <property type="match status" value="1"/>
</dbReference>
<dbReference type="Proteomes" id="UP001500729">
    <property type="component" value="Unassembled WGS sequence"/>
</dbReference>
<evidence type="ECO:0000256" key="1">
    <source>
        <dbReference type="ARBA" id="ARBA00007951"/>
    </source>
</evidence>
<keyword evidence="4" id="KW-0378">Hydrolase</keyword>
<dbReference type="InterPro" id="IPR057739">
    <property type="entry name" value="Glyco_hydro_29_N"/>
</dbReference>
<keyword evidence="5" id="KW-0326">Glycosidase</keyword>
<keyword evidence="11" id="KW-1185">Reference proteome</keyword>
<keyword evidence="3 7" id="KW-0732">Signal</keyword>
<feature type="chain" id="PRO_5047166643" description="alpha-L-fucosidase" evidence="7">
    <location>
        <begin position="23"/>
        <end position="588"/>
    </location>
</feature>
<evidence type="ECO:0000313" key="11">
    <source>
        <dbReference type="Proteomes" id="UP001500729"/>
    </source>
</evidence>
<dbReference type="InterPro" id="IPR000421">
    <property type="entry name" value="FA58C"/>
</dbReference>
<dbReference type="PANTHER" id="PTHR10030">
    <property type="entry name" value="ALPHA-L-FUCOSIDASE"/>
    <property type="match status" value="1"/>
</dbReference>
<dbReference type="RefSeq" id="WP_009947928.1">
    <property type="nucleotide sequence ID" value="NZ_BAAAGS010000042.1"/>
</dbReference>
<dbReference type="PANTHER" id="PTHR10030:SF37">
    <property type="entry name" value="ALPHA-L-FUCOSIDASE-RELATED"/>
    <property type="match status" value="1"/>
</dbReference>